<proteinExistence type="predicted"/>
<comment type="caution">
    <text evidence="1">The sequence shown here is derived from an EMBL/GenBank/DDBJ whole genome shotgun (WGS) entry which is preliminary data.</text>
</comment>
<dbReference type="AlphaFoldDB" id="A0AAE1D4P5"/>
<evidence type="ECO:0000313" key="2">
    <source>
        <dbReference type="Proteomes" id="UP001283361"/>
    </source>
</evidence>
<dbReference type="Proteomes" id="UP001283361">
    <property type="component" value="Unassembled WGS sequence"/>
</dbReference>
<reference evidence="1" key="1">
    <citation type="journal article" date="2023" name="G3 (Bethesda)">
        <title>A reference genome for the long-term kleptoplast-retaining sea slug Elysia crispata morphotype clarki.</title>
        <authorList>
            <person name="Eastman K.E."/>
            <person name="Pendleton A.L."/>
            <person name="Shaikh M.A."/>
            <person name="Suttiyut T."/>
            <person name="Ogas R."/>
            <person name="Tomko P."/>
            <person name="Gavelis G."/>
            <person name="Widhalm J.R."/>
            <person name="Wisecaver J.H."/>
        </authorList>
    </citation>
    <scope>NUCLEOTIDE SEQUENCE</scope>
    <source>
        <strain evidence="1">ECLA1</strain>
    </source>
</reference>
<accession>A0AAE1D4P5</accession>
<keyword evidence="2" id="KW-1185">Reference proteome</keyword>
<gene>
    <name evidence="1" type="ORF">RRG08_047450</name>
</gene>
<dbReference type="EMBL" id="JAWDGP010005399">
    <property type="protein sequence ID" value="KAK3757259.1"/>
    <property type="molecule type" value="Genomic_DNA"/>
</dbReference>
<evidence type="ECO:0000313" key="1">
    <source>
        <dbReference type="EMBL" id="KAK3757259.1"/>
    </source>
</evidence>
<protein>
    <submittedName>
        <fullName evidence="1">Uncharacterized protein</fullName>
    </submittedName>
</protein>
<name>A0AAE1D4P5_9GAST</name>
<organism evidence="1 2">
    <name type="scientific">Elysia crispata</name>
    <name type="common">lettuce slug</name>
    <dbReference type="NCBI Taxonomy" id="231223"/>
    <lineage>
        <taxon>Eukaryota</taxon>
        <taxon>Metazoa</taxon>
        <taxon>Spiralia</taxon>
        <taxon>Lophotrochozoa</taxon>
        <taxon>Mollusca</taxon>
        <taxon>Gastropoda</taxon>
        <taxon>Heterobranchia</taxon>
        <taxon>Euthyneura</taxon>
        <taxon>Panpulmonata</taxon>
        <taxon>Sacoglossa</taxon>
        <taxon>Placobranchoidea</taxon>
        <taxon>Plakobranchidae</taxon>
        <taxon>Elysia</taxon>
    </lineage>
</organism>
<sequence length="147" mass="16319">MGDGDCFNASLYSVIWVGVVEGDTVNGGYKIADRHGLDLYITVGRREVEKWRKAVNVSSASSPSIHPSELRLTCLGESYRPEGDPTLKYLRALHLQTSLAFPVLGPIATLGWLLEPHLSRFSPFVLRLLLLWKGRLLRSTGTHMRGS</sequence>